<comment type="caution">
    <text evidence="3">The sequence shown here is derived from an EMBL/GenBank/DDBJ whole genome shotgun (WGS) entry which is preliminary data.</text>
</comment>
<dbReference type="Proteomes" id="UP000234857">
    <property type="component" value="Unassembled WGS sequence"/>
</dbReference>
<gene>
    <name evidence="3" type="ORF">C0601_11750</name>
</gene>
<evidence type="ECO:0000313" key="3">
    <source>
        <dbReference type="EMBL" id="PLX15956.1"/>
    </source>
</evidence>
<evidence type="ECO:0000259" key="2">
    <source>
        <dbReference type="Pfam" id="PF22747"/>
    </source>
</evidence>
<feature type="domain" description="DUF2089" evidence="2">
    <location>
        <begin position="8"/>
        <end position="39"/>
    </location>
</feature>
<dbReference type="Pfam" id="PF22747">
    <property type="entry name" value="Zn_ribbon_DUF2089"/>
    <property type="match status" value="1"/>
</dbReference>
<dbReference type="InterPro" id="IPR018658">
    <property type="entry name" value="DUF2089"/>
</dbReference>
<dbReference type="AlphaFoldDB" id="A0A2N5ZBB9"/>
<evidence type="ECO:0000259" key="1">
    <source>
        <dbReference type="Pfam" id="PF09862"/>
    </source>
</evidence>
<dbReference type="InterPro" id="IPR053957">
    <property type="entry name" value="DUF2089_Zn_ribbon"/>
</dbReference>
<dbReference type="EMBL" id="PKTG01000124">
    <property type="protein sequence ID" value="PLX15956.1"/>
    <property type="molecule type" value="Genomic_DNA"/>
</dbReference>
<reference evidence="3 4" key="1">
    <citation type="submission" date="2017-11" db="EMBL/GenBank/DDBJ databases">
        <title>Genome-resolved metagenomics identifies genetic mobility, metabolic interactions, and unexpected diversity in perchlorate-reducing communities.</title>
        <authorList>
            <person name="Barnum T.P."/>
            <person name="Figueroa I.A."/>
            <person name="Carlstrom C.I."/>
            <person name="Lucas L.N."/>
            <person name="Engelbrektson A.L."/>
            <person name="Coates J.D."/>
        </authorList>
    </citation>
    <scope>NUCLEOTIDE SEQUENCE [LARGE SCALE GENOMIC DNA]</scope>
    <source>
        <strain evidence="3">BM706</strain>
    </source>
</reference>
<protein>
    <recommendedName>
        <fullName evidence="5">DUF2089 domain-containing protein</fullName>
    </recommendedName>
</protein>
<evidence type="ECO:0000313" key="4">
    <source>
        <dbReference type="Proteomes" id="UP000234857"/>
    </source>
</evidence>
<feature type="domain" description="DUF2089" evidence="1">
    <location>
        <begin position="41"/>
        <end position="85"/>
    </location>
</feature>
<name>A0A2N5ZBB9_MUIH1</name>
<sequence length="117" mass="13447">MTTLPHSCPSCGQTMVIVKLSCPDCGTEVSGEFNLCPVCKLDEEFHKLFDTFLRARGNLKQVQRELKVSYPTVRARIDKLFYELDKKREIPPAKDILKKLRQGEINVDEAENLLRNH</sequence>
<accession>A0A2N5ZBB9</accession>
<organism evidence="3 4">
    <name type="scientific">Muiribacterium halophilum</name>
    <dbReference type="NCBI Taxonomy" id="2053465"/>
    <lineage>
        <taxon>Bacteria</taxon>
        <taxon>Candidatus Muiribacteriota</taxon>
        <taxon>Candidatus Muiribacteriia</taxon>
        <taxon>Candidatus Muiribacteriales</taxon>
        <taxon>Candidatus Muiribacteriaceae</taxon>
        <taxon>Candidatus Muiribacterium</taxon>
    </lineage>
</organism>
<dbReference type="Pfam" id="PF09862">
    <property type="entry name" value="DUF2089"/>
    <property type="match status" value="1"/>
</dbReference>
<evidence type="ECO:0008006" key="5">
    <source>
        <dbReference type="Google" id="ProtNLM"/>
    </source>
</evidence>
<proteinExistence type="predicted"/>